<dbReference type="Pfam" id="PF08615">
    <property type="entry name" value="RNase_H2_suC"/>
    <property type="match status" value="1"/>
</dbReference>
<comment type="caution">
    <text evidence="1">The sequence shown here is derived from an EMBL/GenBank/DDBJ whole genome shotgun (WGS) entry which is preliminary data.</text>
</comment>
<dbReference type="PANTHER" id="PTHR47204:SF1">
    <property type="entry name" value="RIBONUCLEASE H2 SUBUNIT C"/>
    <property type="match status" value="1"/>
</dbReference>
<accession>A0A9P9WCQ4</accession>
<dbReference type="CDD" id="cd09271">
    <property type="entry name" value="RNase_H2-C"/>
    <property type="match status" value="1"/>
</dbReference>
<dbReference type="InterPro" id="IPR013924">
    <property type="entry name" value="RNase_H2_suC"/>
</dbReference>
<organism evidence="1 2">
    <name type="scientific">Neoarthrinium moseri</name>
    <dbReference type="NCBI Taxonomy" id="1658444"/>
    <lineage>
        <taxon>Eukaryota</taxon>
        <taxon>Fungi</taxon>
        <taxon>Dikarya</taxon>
        <taxon>Ascomycota</taxon>
        <taxon>Pezizomycotina</taxon>
        <taxon>Sordariomycetes</taxon>
        <taxon>Xylariomycetidae</taxon>
        <taxon>Amphisphaeriales</taxon>
        <taxon>Apiosporaceae</taxon>
        <taxon>Neoarthrinium</taxon>
    </lineage>
</organism>
<sequence length="158" mass="17585">MSQHMLTIASHEAKAKDARVHLLPCRIHHDGDVDSAAPYWSPAENSDGSKVAYLRGRKLRGKAVTLPEGYYGSVAEKGDKKREIPGEDGMDRDADVEELPEAIEVARLNGKAQFDEFVIWGHESTADSSADPYVRSIEEWVSFAEQIHAYPSSRDECK</sequence>
<dbReference type="Proteomes" id="UP000829685">
    <property type="component" value="Unassembled WGS sequence"/>
</dbReference>
<gene>
    <name evidence="1" type="ORF">JX265_011258</name>
</gene>
<dbReference type="Gene3D" id="2.40.128.680">
    <property type="match status" value="1"/>
</dbReference>
<evidence type="ECO:0000313" key="2">
    <source>
        <dbReference type="Proteomes" id="UP000829685"/>
    </source>
</evidence>
<name>A0A9P9WCQ4_9PEZI</name>
<reference evidence="1" key="1">
    <citation type="submission" date="2021-03" db="EMBL/GenBank/DDBJ databases">
        <title>Revisited historic fungal species revealed as producer of novel bioactive compounds through whole genome sequencing and comparative genomics.</title>
        <authorList>
            <person name="Vignolle G.A."/>
            <person name="Hochenegger N."/>
            <person name="Mach R.L."/>
            <person name="Mach-Aigner A.R."/>
            <person name="Javad Rahimi M."/>
            <person name="Salim K.A."/>
            <person name="Chan C.M."/>
            <person name="Lim L.B.L."/>
            <person name="Cai F."/>
            <person name="Druzhinina I.S."/>
            <person name="U'Ren J.M."/>
            <person name="Derntl C."/>
        </authorList>
    </citation>
    <scope>NUCLEOTIDE SEQUENCE</scope>
    <source>
        <strain evidence="1">TUCIM 5799</strain>
    </source>
</reference>
<dbReference type="OrthoDB" id="6222486at2759"/>
<dbReference type="AlphaFoldDB" id="A0A9P9WCQ4"/>
<dbReference type="EMBL" id="JAFIMR010000040">
    <property type="protein sequence ID" value="KAI1857523.1"/>
    <property type="molecule type" value="Genomic_DNA"/>
</dbReference>
<dbReference type="GO" id="GO:0032299">
    <property type="term" value="C:ribonuclease H2 complex"/>
    <property type="evidence" value="ECO:0007669"/>
    <property type="project" value="InterPro"/>
</dbReference>
<dbReference type="PANTHER" id="PTHR47204">
    <property type="entry name" value="OS02G0168900 PROTEIN"/>
    <property type="match status" value="1"/>
</dbReference>
<proteinExistence type="predicted"/>
<keyword evidence="2" id="KW-1185">Reference proteome</keyword>
<dbReference type="GO" id="GO:0006401">
    <property type="term" value="P:RNA catabolic process"/>
    <property type="evidence" value="ECO:0007669"/>
    <property type="project" value="InterPro"/>
</dbReference>
<evidence type="ECO:0000313" key="1">
    <source>
        <dbReference type="EMBL" id="KAI1857523.1"/>
    </source>
</evidence>
<protein>
    <submittedName>
        <fullName evidence="1">Uncharacterized protein</fullName>
    </submittedName>
</protein>